<dbReference type="InterPro" id="IPR003439">
    <property type="entry name" value="ABC_transporter-like_ATP-bd"/>
</dbReference>
<accession>A0A179VBA2</accession>
<evidence type="ECO:0000313" key="6">
    <source>
        <dbReference type="Proteomes" id="UP000186919"/>
    </source>
</evidence>
<evidence type="ECO:0000313" key="5">
    <source>
        <dbReference type="EMBL" id="OAT68283.1"/>
    </source>
</evidence>
<dbReference type="Pfam" id="PF00005">
    <property type="entry name" value="ABC_tran"/>
    <property type="match status" value="1"/>
</dbReference>
<dbReference type="PROSITE" id="PS50893">
    <property type="entry name" value="ABC_TRANSPORTER_2"/>
    <property type="match status" value="1"/>
</dbReference>
<evidence type="ECO:0000256" key="2">
    <source>
        <dbReference type="ARBA" id="ARBA00022741"/>
    </source>
</evidence>
<keyword evidence="3 5" id="KW-0067">ATP-binding</keyword>
<feature type="domain" description="ABC transporter" evidence="4">
    <location>
        <begin position="3"/>
        <end position="235"/>
    </location>
</feature>
<keyword evidence="1" id="KW-0813">Transport</keyword>
<dbReference type="AlphaFoldDB" id="A0A179VBA2"/>
<dbReference type="Proteomes" id="UP000186919">
    <property type="component" value="Unassembled WGS sequence"/>
</dbReference>
<name>A0A179VBA2_9MYCO</name>
<dbReference type="GO" id="GO:0016887">
    <property type="term" value="F:ATP hydrolysis activity"/>
    <property type="evidence" value="ECO:0007669"/>
    <property type="project" value="InterPro"/>
</dbReference>
<dbReference type="SUPFAM" id="SSF52540">
    <property type="entry name" value="P-loop containing nucleoside triphosphate hydrolases"/>
    <property type="match status" value="1"/>
</dbReference>
<dbReference type="Gene3D" id="3.40.50.300">
    <property type="entry name" value="P-loop containing nucleotide triphosphate hydrolases"/>
    <property type="match status" value="1"/>
</dbReference>
<protein>
    <submittedName>
        <fullName evidence="5">ABC transporter ATP-binding protein</fullName>
    </submittedName>
</protein>
<dbReference type="InterPro" id="IPR027417">
    <property type="entry name" value="P-loop_NTPase"/>
</dbReference>
<proteinExistence type="predicted"/>
<dbReference type="FunFam" id="3.40.50.300:FF:000134">
    <property type="entry name" value="Iron-enterobactin ABC transporter ATP-binding protein"/>
    <property type="match status" value="1"/>
</dbReference>
<reference evidence="5 6" key="1">
    <citation type="submission" date="2016-01" db="EMBL/GenBank/DDBJ databases">
        <title>Mycobacterium immunogenum strain CD11_6 genome sequencing and assembly.</title>
        <authorList>
            <person name="Kaur G."/>
            <person name="Nair G.R."/>
            <person name="Mayilraj S."/>
        </authorList>
    </citation>
    <scope>NUCLEOTIDE SEQUENCE [LARGE SCALE GENOMIC DNA]</scope>
    <source>
        <strain evidence="5 6">CD11-6</strain>
    </source>
</reference>
<dbReference type="InterPro" id="IPR017871">
    <property type="entry name" value="ABC_transporter-like_CS"/>
</dbReference>
<dbReference type="RefSeq" id="WP_064630575.1">
    <property type="nucleotide sequence ID" value="NZ_LQYE01000023.1"/>
</dbReference>
<comment type="caution">
    <text evidence="5">The sequence shown here is derived from an EMBL/GenBank/DDBJ whole genome shotgun (WGS) entry which is preliminary data.</text>
</comment>
<evidence type="ECO:0000256" key="3">
    <source>
        <dbReference type="ARBA" id="ARBA00022840"/>
    </source>
</evidence>
<dbReference type="GO" id="GO:0005524">
    <property type="term" value="F:ATP binding"/>
    <property type="evidence" value="ECO:0007669"/>
    <property type="project" value="UniProtKB-KW"/>
</dbReference>
<gene>
    <name evidence="5" type="ORF">AWB85_08155</name>
</gene>
<organism evidence="5 6">
    <name type="scientific">Mycobacteroides immunogenum</name>
    <dbReference type="NCBI Taxonomy" id="83262"/>
    <lineage>
        <taxon>Bacteria</taxon>
        <taxon>Bacillati</taxon>
        <taxon>Actinomycetota</taxon>
        <taxon>Actinomycetes</taxon>
        <taxon>Mycobacteriales</taxon>
        <taxon>Mycobacteriaceae</taxon>
        <taxon>Mycobacteroides</taxon>
    </lineage>
</organism>
<dbReference type="SMART" id="SM00382">
    <property type="entry name" value="AAA"/>
    <property type="match status" value="1"/>
</dbReference>
<evidence type="ECO:0000256" key="1">
    <source>
        <dbReference type="ARBA" id="ARBA00022448"/>
    </source>
</evidence>
<dbReference type="CDD" id="cd03214">
    <property type="entry name" value="ABC_Iron-Siderophores_B12_Hemin"/>
    <property type="match status" value="1"/>
</dbReference>
<keyword evidence="2" id="KW-0547">Nucleotide-binding</keyword>
<evidence type="ECO:0000259" key="4">
    <source>
        <dbReference type="PROSITE" id="PS50893"/>
    </source>
</evidence>
<dbReference type="InterPro" id="IPR003593">
    <property type="entry name" value="AAA+_ATPase"/>
</dbReference>
<dbReference type="PANTHER" id="PTHR42794">
    <property type="entry name" value="HEMIN IMPORT ATP-BINDING PROTEIN HMUV"/>
    <property type="match status" value="1"/>
</dbReference>
<sequence>MDVSYRGVSVSIAGARIISDIDVDVEAGGFVGMVGPNGSGKSTTLRCLYRALTPDTGEVTVEGVSVRAISMRENARQVAALTQDMSLDFDFTAGEVIATGRLPHGTALRGTSDLDRRICLQATETADVVALTGRKFSSLSGGERQRVLIARALAQQPRVLVLDEPTNHLDVRHQYSILSSARSLGITIIAALHDLNLAAQYCDTIHVMADGRVVLSGSPHEVITAESVSRWFGIDCHVIAHPRSGVPQIIFDAGEQEKE</sequence>
<dbReference type="PANTHER" id="PTHR42794:SF2">
    <property type="entry name" value="ABC TRANSPORTER ATP-BINDING PROTEIN"/>
    <property type="match status" value="1"/>
</dbReference>
<dbReference type="EMBL" id="LQYE01000023">
    <property type="protein sequence ID" value="OAT68283.1"/>
    <property type="molecule type" value="Genomic_DNA"/>
</dbReference>
<dbReference type="PROSITE" id="PS00211">
    <property type="entry name" value="ABC_TRANSPORTER_1"/>
    <property type="match status" value="1"/>
</dbReference>